<protein>
    <submittedName>
        <fullName evidence="1">Putative terminase large subunit</fullName>
    </submittedName>
</protein>
<sequence>MASVTLHEGQSEILNDLFIERNSRWAVACASRGFGKSFLAGTTALVAAQELMQMPADIPNKNVAIIAPTYQQVTDIYYPLLAYQLGLEKFAEKSSRSAGQFWLPNNTILKLWSYEASERMRGTGQYFVVADEVCSWKGAGLTLKESWESIIQPCVTTRWSPNNARKLGAPSPGRALIISTPMGYNYFYEMFNRGEVDPLWKSYHYTYRDSPYLDDEEIERAKLTLDPLKFAREYEASFEDSGNNVFYMFKRKEHVDSSLPDFEAKETVHVAIDFNVGCCMIAHFKSCEFRETPNSNAEGNPEPSLSGGRCNDYPFWEYAQVSGSAGHLIVR</sequence>
<gene>
    <name evidence="1" type="ORF">DSS3VP1_00012</name>
</gene>
<dbReference type="Gene3D" id="3.40.50.300">
    <property type="entry name" value="P-loop containing nucleotide triphosphate hydrolases"/>
    <property type="match status" value="1"/>
</dbReference>
<dbReference type="InterPro" id="IPR027417">
    <property type="entry name" value="P-loop_NTPase"/>
</dbReference>
<keyword evidence="2" id="KW-1185">Reference proteome</keyword>
<name>A0A7S5FSV9_9CAUD</name>
<evidence type="ECO:0000313" key="1">
    <source>
        <dbReference type="EMBL" id="QGH74581.1"/>
    </source>
</evidence>
<proteinExistence type="predicted"/>
<dbReference type="EMBL" id="MN602266">
    <property type="protein sequence ID" value="QGH74581.1"/>
    <property type="molecule type" value="Genomic_DNA"/>
</dbReference>
<organism evidence="1 2">
    <name type="scientific">Bacteriophage DSS3_VP1</name>
    <dbReference type="NCBI Taxonomy" id="2664196"/>
    <lineage>
        <taxon>Viruses</taxon>
        <taxon>Duplodnaviria</taxon>
        <taxon>Heunggongvirae</taxon>
        <taxon>Uroviricota</taxon>
        <taxon>Caudoviricetes</taxon>
        <taxon>Naomviridae</taxon>
        <taxon>Noahvirus</taxon>
        <taxon>Noahvirus arc</taxon>
    </lineage>
</organism>
<evidence type="ECO:0000313" key="2">
    <source>
        <dbReference type="Proteomes" id="UP000594402"/>
    </source>
</evidence>
<reference evidence="1 2" key="1">
    <citation type="submission" date="2019-10" db="EMBL/GenBank/DDBJ databases">
        <title>Isolation and characterisation of a new family of globally distributed lytic roseophage, the Naomivirus.</title>
        <authorList>
            <person name="Rihtman B."/>
            <person name="Puxty R.J."/>
            <person name="Hapeshi A."/>
            <person name="Zhan Y."/>
            <person name="Michinevski S."/>
            <person name="Waterfield N.R."/>
            <person name="Chen F."/>
            <person name="Millard A.D."/>
            <person name="Scanlan D.J."/>
            <person name="Chen Y."/>
        </authorList>
    </citation>
    <scope>NUCLEOTIDE SEQUENCE [LARGE SCALE GENOMIC DNA]</scope>
</reference>
<dbReference type="Pfam" id="PF03237">
    <property type="entry name" value="Terminase_6N"/>
    <property type="match status" value="1"/>
</dbReference>
<accession>A0A7S5FSV9</accession>
<dbReference type="Proteomes" id="UP000594402">
    <property type="component" value="Segment"/>
</dbReference>